<evidence type="ECO:0000313" key="12">
    <source>
        <dbReference type="EMBL" id="KNC46872.1"/>
    </source>
</evidence>
<dbReference type="Gene3D" id="1.10.10.10">
    <property type="entry name" value="Winged helix-like DNA-binding domain superfamily/Winged helix DNA-binding domain"/>
    <property type="match status" value="1"/>
</dbReference>
<dbReference type="InterPro" id="IPR036388">
    <property type="entry name" value="WH-like_DNA-bd_sf"/>
</dbReference>
<accession>A0A0L0D3G2</accession>
<evidence type="ECO:0000313" key="13">
    <source>
        <dbReference type="Proteomes" id="UP000054408"/>
    </source>
</evidence>
<dbReference type="Pfam" id="PF18517">
    <property type="entry name" value="LZ3wCH"/>
    <property type="match status" value="1"/>
</dbReference>
<dbReference type="InterPro" id="IPR010776">
    <property type="entry name" value="Hop2_WH_dom"/>
</dbReference>
<keyword evidence="7" id="KW-0469">Meiosis</keyword>
<evidence type="ECO:0000256" key="3">
    <source>
        <dbReference type="ARBA" id="ARBA00016093"/>
    </source>
</evidence>
<evidence type="ECO:0000256" key="4">
    <source>
        <dbReference type="ARBA" id="ARBA00023054"/>
    </source>
</evidence>
<evidence type="ECO:0000256" key="6">
    <source>
        <dbReference type="ARBA" id="ARBA00023242"/>
    </source>
</evidence>
<keyword evidence="4 8" id="KW-0175">Coiled coil</keyword>
<dbReference type="AlphaFoldDB" id="A0A0L0D3G2"/>
<evidence type="ECO:0000256" key="1">
    <source>
        <dbReference type="ARBA" id="ARBA00004123"/>
    </source>
</evidence>
<dbReference type="GO" id="GO:0000709">
    <property type="term" value="P:meiotic joint molecule formation"/>
    <property type="evidence" value="ECO:0007669"/>
    <property type="project" value="TreeGrafter"/>
</dbReference>
<comment type="subcellular location">
    <subcellularLocation>
        <location evidence="1">Nucleus</location>
    </subcellularLocation>
</comment>
<feature type="domain" description="Homologous-pairing protein 2 winged helix" evidence="10">
    <location>
        <begin position="36"/>
        <end position="92"/>
    </location>
</feature>
<evidence type="ECO:0000256" key="7">
    <source>
        <dbReference type="ARBA" id="ARBA00023254"/>
    </source>
</evidence>
<comment type="similarity">
    <text evidence="2">Belongs to the HOP2 family.</text>
</comment>
<dbReference type="eggNOG" id="KOG4603">
    <property type="taxonomic scope" value="Eukaryota"/>
</dbReference>
<evidence type="ECO:0000256" key="8">
    <source>
        <dbReference type="SAM" id="Coils"/>
    </source>
</evidence>
<keyword evidence="6" id="KW-0539">Nucleus</keyword>
<dbReference type="InterPro" id="IPR040661">
    <property type="entry name" value="LZ3wCH"/>
</dbReference>
<feature type="coiled-coil region" evidence="8">
    <location>
        <begin position="105"/>
        <end position="169"/>
    </location>
</feature>
<dbReference type="PANTHER" id="PTHR15938:SF0">
    <property type="entry name" value="HOMOLOGOUS-PAIRING PROTEIN 2 HOMOLOG"/>
    <property type="match status" value="1"/>
</dbReference>
<dbReference type="GO" id="GO:0000794">
    <property type="term" value="C:condensed nuclear chromosome"/>
    <property type="evidence" value="ECO:0007669"/>
    <property type="project" value="TreeGrafter"/>
</dbReference>
<dbReference type="RefSeq" id="XP_013760145.1">
    <property type="nucleotide sequence ID" value="XM_013904691.1"/>
</dbReference>
<dbReference type="GeneID" id="25562915"/>
<feature type="domain" description="Leucine zipper with capping helix" evidence="11">
    <location>
        <begin position="178"/>
        <end position="231"/>
    </location>
</feature>
<evidence type="ECO:0000256" key="5">
    <source>
        <dbReference type="ARBA" id="ARBA00023172"/>
    </source>
</evidence>
<sequence length="252" mass="28074">MAKSSKPSKSSKSKSSRSKSSRSSKAKGDEGQLRKAMIEYFTRENRPFNNTNLVDGLAGMFTRTAVVKMMDVLADEGVLTKKMYKKQKIYVISQDNLPQLSEEELAEVDASIAELQAEVEDLDSALVNLAGRNKALEAMPTNEALQAELSALREEYASKSAKLEKLELSDREMLSRDDLNKLANVYAEAHKTWKKRKRIIKDCVDLLAENSGKKPAALLELMGVETDEEVGVDIKAMPVPEPPKKKRKLLGR</sequence>
<proteinExistence type="inferred from homology"/>
<dbReference type="Pfam" id="PF07106">
    <property type="entry name" value="WHD_TBPIP"/>
    <property type="match status" value="1"/>
</dbReference>
<evidence type="ECO:0000256" key="9">
    <source>
        <dbReference type="SAM" id="MobiDB-lite"/>
    </source>
</evidence>
<reference evidence="12 13" key="1">
    <citation type="submission" date="2010-05" db="EMBL/GenBank/DDBJ databases">
        <title>The Genome Sequence of Thecamonas trahens ATCC 50062.</title>
        <authorList>
            <consortium name="The Broad Institute Genome Sequencing Platform"/>
            <person name="Russ C."/>
            <person name="Cuomo C."/>
            <person name="Shea T."/>
            <person name="Young S.K."/>
            <person name="Zeng Q."/>
            <person name="Koehrsen M."/>
            <person name="Haas B."/>
            <person name="Borodovsky M."/>
            <person name="Guigo R."/>
            <person name="Alvarado L."/>
            <person name="Berlin A."/>
            <person name="Bochicchio J."/>
            <person name="Borenstein D."/>
            <person name="Chapman S."/>
            <person name="Chen Z."/>
            <person name="Freedman E."/>
            <person name="Gellesch M."/>
            <person name="Goldberg J."/>
            <person name="Griggs A."/>
            <person name="Gujja S."/>
            <person name="Heilman E."/>
            <person name="Heiman D."/>
            <person name="Hepburn T."/>
            <person name="Howarth C."/>
            <person name="Jen D."/>
            <person name="Larson L."/>
            <person name="Mehta T."/>
            <person name="Park D."/>
            <person name="Pearson M."/>
            <person name="Roberts A."/>
            <person name="Saif S."/>
            <person name="Shenoy N."/>
            <person name="Sisk P."/>
            <person name="Stolte C."/>
            <person name="Sykes S."/>
            <person name="Thomson T."/>
            <person name="Walk T."/>
            <person name="White J."/>
            <person name="Yandava C."/>
            <person name="Burger G."/>
            <person name="Gray M.W."/>
            <person name="Holland P.W.H."/>
            <person name="King N."/>
            <person name="Lang F.B.F."/>
            <person name="Roger A.J."/>
            <person name="Ruiz-Trillo I."/>
            <person name="Lander E."/>
            <person name="Nusbaum C."/>
        </authorList>
    </citation>
    <scope>NUCLEOTIDE SEQUENCE [LARGE SCALE GENOMIC DNA]</scope>
    <source>
        <strain evidence="12 13">ATCC 50062</strain>
    </source>
</reference>
<dbReference type="GO" id="GO:0120230">
    <property type="term" value="F:recombinase activator activity"/>
    <property type="evidence" value="ECO:0007669"/>
    <property type="project" value="TreeGrafter"/>
</dbReference>
<keyword evidence="13" id="KW-1185">Reference proteome</keyword>
<feature type="region of interest" description="Disordered" evidence="9">
    <location>
        <begin position="1"/>
        <end position="31"/>
    </location>
</feature>
<feature type="compositionally biased region" description="Basic residues" evidence="9">
    <location>
        <begin position="9"/>
        <end position="25"/>
    </location>
</feature>
<evidence type="ECO:0000256" key="2">
    <source>
        <dbReference type="ARBA" id="ARBA00007922"/>
    </source>
</evidence>
<dbReference type="OMA" id="QKYHREW"/>
<protein>
    <recommendedName>
        <fullName evidence="3">Homologous-pairing protein 2 homolog</fullName>
    </recommendedName>
</protein>
<dbReference type="GO" id="GO:0007129">
    <property type="term" value="P:homologous chromosome pairing at meiosis"/>
    <property type="evidence" value="ECO:0007669"/>
    <property type="project" value="TreeGrafter"/>
</dbReference>
<dbReference type="GO" id="GO:0003690">
    <property type="term" value="F:double-stranded DNA binding"/>
    <property type="evidence" value="ECO:0007669"/>
    <property type="project" value="TreeGrafter"/>
</dbReference>
<dbReference type="EMBL" id="GL349444">
    <property type="protein sequence ID" value="KNC46872.1"/>
    <property type="molecule type" value="Genomic_DNA"/>
</dbReference>
<dbReference type="Proteomes" id="UP000054408">
    <property type="component" value="Unassembled WGS sequence"/>
</dbReference>
<dbReference type="GO" id="GO:0120231">
    <property type="term" value="C:DNA recombinase auxiliary factor complex"/>
    <property type="evidence" value="ECO:0007669"/>
    <property type="project" value="TreeGrafter"/>
</dbReference>
<evidence type="ECO:0000259" key="11">
    <source>
        <dbReference type="Pfam" id="PF18517"/>
    </source>
</evidence>
<dbReference type="PANTHER" id="PTHR15938">
    <property type="entry name" value="TBP-1 INTERACTING PROTEIN"/>
    <property type="match status" value="1"/>
</dbReference>
<keyword evidence="5" id="KW-0233">DNA recombination</keyword>
<organism evidence="12 13">
    <name type="scientific">Thecamonas trahens ATCC 50062</name>
    <dbReference type="NCBI Taxonomy" id="461836"/>
    <lineage>
        <taxon>Eukaryota</taxon>
        <taxon>Apusozoa</taxon>
        <taxon>Apusomonadida</taxon>
        <taxon>Apusomonadidae</taxon>
        <taxon>Thecamonas</taxon>
    </lineage>
</organism>
<dbReference type="GO" id="GO:0010774">
    <property type="term" value="P:meiotic strand invasion involved in reciprocal meiotic recombination"/>
    <property type="evidence" value="ECO:0007669"/>
    <property type="project" value="TreeGrafter"/>
</dbReference>
<dbReference type="STRING" id="461836.A0A0L0D3G2"/>
<gene>
    <name evidence="12" type="ORF">AMSG_03303</name>
</gene>
<dbReference type="OrthoDB" id="272266at2759"/>
<name>A0A0L0D3G2_THETB</name>
<evidence type="ECO:0000259" key="10">
    <source>
        <dbReference type="Pfam" id="PF07106"/>
    </source>
</evidence>